<evidence type="ECO:0000313" key="1">
    <source>
        <dbReference type="EMBL" id="TNV78366.1"/>
    </source>
</evidence>
<keyword evidence="2" id="KW-1185">Reference proteome</keyword>
<reference evidence="1" key="1">
    <citation type="submission" date="2019-06" db="EMBL/GenBank/DDBJ databases">
        <authorList>
            <person name="Zheng W."/>
        </authorList>
    </citation>
    <scope>NUCLEOTIDE SEQUENCE</scope>
    <source>
        <strain evidence="1">QDHG01</strain>
    </source>
</reference>
<comment type="caution">
    <text evidence="1">The sequence shown here is derived from an EMBL/GenBank/DDBJ whole genome shotgun (WGS) entry which is preliminary data.</text>
</comment>
<dbReference type="OrthoDB" id="306540at2759"/>
<sequence length="245" mass="28531">MLYKVSPFGYFSRVAKVSRGPWFQEHLVEDDGLEWFYVYGHDGEPVYLLSNNVPIEDREKLDRLFKAYSRNRSLAWAAGLWLGFETVSRVACFRGMAIGWKALSLVGTAFLYKNALQYFNGQTYGPLLSAFFRKHQGVAKADKFAITDRKREYFEIDTSDYMNYSYSDLGHDVHVHHGPQPDGEVMDSTWLAELDKFLKGEENTLKQHKNFVNYDYEFIDKSFPTIEKAHELMHAPLKPEKTTYF</sequence>
<organism evidence="1 2">
    <name type="scientific">Halteria grandinella</name>
    <dbReference type="NCBI Taxonomy" id="5974"/>
    <lineage>
        <taxon>Eukaryota</taxon>
        <taxon>Sar</taxon>
        <taxon>Alveolata</taxon>
        <taxon>Ciliophora</taxon>
        <taxon>Intramacronucleata</taxon>
        <taxon>Spirotrichea</taxon>
        <taxon>Stichotrichia</taxon>
        <taxon>Sporadotrichida</taxon>
        <taxon>Halteriidae</taxon>
        <taxon>Halteria</taxon>
    </lineage>
</organism>
<accession>A0A8J8T1R1</accession>
<proteinExistence type="predicted"/>
<dbReference type="AlphaFoldDB" id="A0A8J8T1R1"/>
<protein>
    <submittedName>
        <fullName evidence="1">Uncharacterized protein</fullName>
    </submittedName>
</protein>
<dbReference type="EMBL" id="RRYP01010465">
    <property type="protein sequence ID" value="TNV78366.1"/>
    <property type="molecule type" value="Genomic_DNA"/>
</dbReference>
<name>A0A8J8T1R1_HALGN</name>
<evidence type="ECO:0000313" key="2">
    <source>
        <dbReference type="Proteomes" id="UP000785679"/>
    </source>
</evidence>
<dbReference type="Proteomes" id="UP000785679">
    <property type="component" value="Unassembled WGS sequence"/>
</dbReference>
<gene>
    <name evidence="1" type="ORF">FGO68_gene7184</name>
</gene>